<gene>
    <name evidence="1" type="ORF">Sdia_10830</name>
</gene>
<evidence type="ECO:0000313" key="2">
    <source>
        <dbReference type="Proteomes" id="UP000472710"/>
    </source>
</evidence>
<sequence>MAAVEAGGSAHTPSLTRRLLLRAGGGGDQAIPGGRLRPGWKGASAASRMFHVKPRARGKPSLLPVPLKVPVVWFHVKHQPFPPRLSDAGFPAPALLRRRPAPGST</sequence>
<comment type="caution">
    <text evidence="1">The sequence shown here is derived from an EMBL/GenBank/DDBJ whole genome shotgun (WGS) entry which is preliminary data.</text>
</comment>
<accession>A0ABQ1CJ40</accession>
<keyword evidence="2" id="KW-1185">Reference proteome</keyword>
<reference evidence="1 2" key="1">
    <citation type="submission" date="2020-02" db="EMBL/GenBank/DDBJ databases">
        <title>Whole genome shotgun sequence of Streptomyces diastaticus subsp. diastaticus NBRC 13412.</title>
        <authorList>
            <person name="Ichikawa N."/>
            <person name="Komaki H."/>
            <person name="Tamura T."/>
        </authorList>
    </citation>
    <scope>NUCLEOTIDE SEQUENCE [LARGE SCALE GENOMIC DNA]</scope>
    <source>
        <strain evidence="1 2">NBRC 13412</strain>
    </source>
</reference>
<organism evidence="1 2">
    <name type="scientific">Streptomyces diastaticus subsp. diastaticus</name>
    <dbReference type="NCBI Taxonomy" id="68040"/>
    <lineage>
        <taxon>Bacteria</taxon>
        <taxon>Bacillati</taxon>
        <taxon>Actinomycetota</taxon>
        <taxon>Actinomycetes</taxon>
        <taxon>Kitasatosporales</taxon>
        <taxon>Streptomycetaceae</taxon>
        <taxon>Streptomyces</taxon>
        <taxon>Streptomyces diastaticus group</taxon>
    </lineage>
</organism>
<dbReference type="EMBL" id="BLLN01000002">
    <property type="protein sequence ID" value="GFH70315.1"/>
    <property type="molecule type" value="Genomic_DNA"/>
</dbReference>
<proteinExistence type="predicted"/>
<protein>
    <submittedName>
        <fullName evidence="1">Uncharacterized protein</fullName>
    </submittedName>
</protein>
<name>A0ABQ1CJ40_STRDI</name>
<evidence type="ECO:0000313" key="1">
    <source>
        <dbReference type="EMBL" id="GFH70315.1"/>
    </source>
</evidence>
<dbReference type="Proteomes" id="UP000472710">
    <property type="component" value="Unassembled WGS sequence"/>
</dbReference>